<evidence type="ECO:0000313" key="3">
    <source>
        <dbReference type="Proteomes" id="UP000253090"/>
    </source>
</evidence>
<dbReference type="Pfam" id="PF13527">
    <property type="entry name" value="Acetyltransf_9"/>
    <property type="match status" value="1"/>
</dbReference>
<gene>
    <name evidence="2" type="ORF">DFP94_101874</name>
</gene>
<dbReference type="AlphaFoldDB" id="A0A369BS74"/>
<dbReference type="CDD" id="cd04301">
    <property type="entry name" value="NAT_SF"/>
    <property type="match status" value="1"/>
</dbReference>
<evidence type="ECO:0000259" key="1">
    <source>
        <dbReference type="PROSITE" id="PS51186"/>
    </source>
</evidence>
<proteinExistence type="predicted"/>
<dbReference type="InterPro" id="IPR016181">
    <property type="entry name" value="Acyl_CoA_acyltransferase"/>
</dbReference>
<protein>
    <submittedName>
        <fullName evidence="2">Acetyltransferase (GNAT) family protein</fullName>
    </submittedName>
</protein>
<accession>A0A369BS74</accession>
<dbReference type="OrthoDB" id="5291446at2"/>
<sequence length="370" mass="39762">MEIRRVRENELNQAVALANTVFCGDNQKDMGFFFPTLFQAGISHSYGAFDGEGRLVSFMGLVPLVISSGSARLIAFSVGAVCTEPQFRGLGLAGELLKQCREHARRAGASLLFISGDRSLYTRAGSLAFGQAAKYQIGPQALAGSGTKLHSRDMIAEDIFALHALLSQKTAFIEWSVQELQQFVGSGPFAGVSGQEQHIKIAESSEGGIAAAAVFMVPASSEEGSHRSGQMLEWAGEPEAVMSLIADVISGYHLDDLMAVLPWQDTAVSGILQAAGIQPETQNNAGTVLIADTAALIRQARLNGEETDKPTISCLAEERFELRTAEGTFPINGSAELCSLLFDPYSPVCRNAMKERIALPLPYMYGLYFI</sequence>
<dbReference type="PROSITE" id="PS51186">
    <property type="entry name" value="GNAT"/>
    <property type="match status" value="1"/>
</dbReference>
<keyword evidence="3" id="KW-1185">Reference proteome</keyword>
<dbReference type="SUPFAM" id="SSF55729">
    <property type="entry name" value="Acyl-CoA N-acyltransferases (Nat)"/>
    <property type="match status" value="1"/>
</dbReference>
<dbReference type="GO" id="GO:0016747">
    <property type="term" value="F:acyltransferase activity, transferring groups other than amino-acyl groups"/>
    <property type="evidence" value="ECO:0007669"/>
    <property type="project" value="InterPro"/>
</dbReference>
<name>A0A369BS74_9BACL</name>
<reference evidence="2 3" key="1">
    <citation type="submission" date="2018-07" db="EMBL/GenBank/DDBJ databases">
        <title>Genomic Encyclopedia of Type Strains, Phase III (KMG-III): the genomes of soil and plant-associated and newly described type strains.</title>
        <authorList>
            <person name="Whitman W."/>
        </authorList>
    </citation>
    <scope>NUCLEOTIDE SEQUENCE [LARGE SCALE GENOMIC DNA]</scope>
    <source>
        <strain evidence="2 3">CECT 8333</strain>
    </source>
</reference>
<comment type="caution">
    <text evidence="2">The sequence shown here is derived from an EMBL/GenBank/DDBJ whole genome shotgun (WGS) entry which is preliminary data.</text>
</comment>
<dbReference type="Gene3D" id="3.40.630.30">
    <property type="match status" value="1"/>
</dbReference>
<keyword evidence="2" id="KW-0808">Transferase</keyword>
<dbReference type="InterPro" id="IPR000182">
    <property type="entry name" value="GNAT_dom"/>
</dbReference>
<dbReference type="RefSeq" id="WP_114495176.1">
    <property type="nucleotide sequence ID" value="NZ_QPJW01000001.1"/>
</dbReference>
<dbReference type="EMBL" id="QPJW01000001">
    <property type="protein sequence ID" value="RCX23277.1"/>
    <property type="molecule type" value="Genomic_DNA"/>
</dbReference>
<organism evidence="2 3">
    <name type="scientific">Fontibacillus phaseoli</name>
    <dbReference type="NCBI Taxonomy" id="1416533"/>
    <lineage>
        <taxon>Bacteria</taxon>
        <taxon>Bacillati</taxon>
        <taxon>Bacillota</taxon>
        <taxon>Bacilli</taxon>
        <taxon>Bacillales</taxon>
        <taxon>Paenibacillaceae</taxon>
        <taxon>Fontibacillus</taxon>
    </lineage>
</organism>
<evidence type="ECO:0000313" key="2">
    <source>
        <dbReference type="EMBL" id="RCX23277.1"/>
    </source>
</evidence>
<feature type="domain" description="N-acetyltransferase" evidence="1">
    <location>
        <begin position="1"/>
        <end position="155"/>
    </location>
</feature>
<dbReference type="Proteomes" id="UP000253090">
    <property type="component" value="Unassembled WGS sequence"/>
</dbReference>